<dbReference type="CDD" id="cd11476">
    <property type="entry name" value="SLC5sbd_DUR3"/>
    <property type="match status" value="1"/>
</dbReference>
<dbReference type="NCBIfam" id="TIGR00813">
    <property type="entry name" value="sss"/>
    <property type="match status" value="1"/>
</dbReference>
<evidence type="ECO:0000256" key="8">
    <source>
        <dbReference type="SAM" id="Phobius"/>
    </source>
</evidence>
<dbReference type="GO" id="GO:0015204">
    <property type="term" value="F:urea transmembrane transporter activity"/>
    <property type="evidence" value="ECO:0007669"/>
    <property type="project" value="InterPro"/>
</dbReference>
<dbReference type="KEGG" id="bkw:BkAM31D_24505"/>
<feature type="transmembrane region" description="Helical" evidence="8">
    <location>
        <begin position="186"/>
        <end position="208"/>
    </location>
</feature>
<evidence type="ECO:0000256" key="3">
    <source>
        <dbReference type="ARBA" id="ARBA00022448"/>
    </source>
</evidence>
<feature type="transmembrane region" description="Helical" evidence="8">
    <location>
        <begin position="461"/>
        <end position="482"/>
    </location>
</feature>
<evidence type="ECO:0000313" key="9">
    <source>
        <dbReference type="EMBL" id="ARK32766.1"/>
    </source>
</evidence>
<keyword evidence="4 8" id="KW-0812">Transmembrane</keyword>
<sequence>MLSSSVGYMILLIFGVFFTAVTVLIQRRQKVKMTAEQFSTAGRNVGVGLASASIIAAWTWAATLMMSSSTGYQYGISGPFWYAAGATIQILLFAIVAIHLKRKAPHAHTFLEFIGQRFDRKNHKLMLVFALMTNIIVTSMVILGGAIALNQLTGMNIFIAAFLIPLTFTIYTMIGGLKASFIADYFNTVMIFAVLLIFAIAVHVKFGITPIYEGLSAMPDTAQMLTMASIPGLLFGMINIIGNFGTVFVDQAYWQRAIASTNSAASKAYIYGGIAWFSIPFAVAMILGVSAAGLGVSVSSPDAIAPAMAAYILGDVGSILFLAMLFMAVMSTGAAELTAITNIIVTDIYRKSINPKADGKTLLSMSRKVTLCFGLGMGLLSVLLFHIGIGLGFVYMAMGIFVSGAVIPVTLGLMWKKATNTGAFYGALCGMISGLIVWNLSAFLMYGAINVETLGQLHSMLFGNVTVFLVSGVISIGHGLIASEEFDFDSLKDKFKSFDESTTTVEGTEKVWMKSS</sequence>
<feature type="transmembrane region" description="Helical" evidence="8">
    <location>
        <begin position="6"/>
        <end position="25"/>
    </location>
</feature>
<gene>
    <name evidence="9" type="primary">sglT</name>
    <name evidence="9" type="ORF">BkAM31D_24505</name>
</gene>
<evidence type="ECO:0000313" key="10">
    <source>
        <dbReference type="Proteomes" id="UP000193006"/>
    </source>
</evidence>
<name>A0A1X9MH63_9BACI</name>
<evidence type="ECO:0000256" key="1">
    <source>
        <dbReference type="ARBA" id="ARBA00004141"/>
    </source>
</evidence>
<dbReference type="AlphaFoldDB" id="A0A1X9MH63"/>
<feature type="transmembrane region" description="Helical" evidence="8">
    <location>
        <begin position="80"/>
        <end position="100"/>
    </location>
</feature>
<dbReference type="GO" id="GO:0005886">
    <property type="term" value="C:plasma membrane"/>
    <property type="evidence" value="ECO:0007669"/>
    <property type="project" value="TreeGrafter"/>
</dbReference>
<dbReference type="EMBL" id="CP020814">
    <property type="protein sequence ID" value="ARK32766.1"/>
    <property type="molecule type" value="Genomic_DNA"/>
</dbReference>
<dbReference type="RefSeq" id="WP_066154935.1">
    <property type="nucleotide sequence ID" value="NZ_CP020814.1"/>
</dbReference>
<feature type="transmembrane region" description="Helical" evidence="8">
    <location>
        <begin position="269"/>
        <end position="296"/>
    </location>
</feature>
<dbReference type="InterPro" id="IPR001734">
    <property type="entry name" value="Na/solute_symporter"/>
</dbReference>
<feature type="transmembrane region" description="Helical" evidence="8">
    <location>
        <begin position="369"/>
        <end position="387"/>
    </location>
</feature>
<evidence type="ECO:0000256" key="2">
    <source>
        <dbReference type="ARBA" id="ARBA00006434"/>
    </source>
</evidence>
<keyword evidence="5 8" id="KW-1133">Transmembrane helix</keyword>
<protein>
    <submittedName>
        <fullName evidence="9">Sodium/glucose cotransporter</fullName>
    </submittedName>
</protein>
<dbReference type="PANTHER" id="PTHR46154:SF4">
    <property type="entry name" value="UREA ACTIVE TRANSPORTER"/>
    <property type="match status" value="1"/>
</dbReference>
<proteinExistence type="inferred from homology"/>
<dbReference type="PROSITE" id="PS50283">
    <property type="entry name" value="NA_SOLUT_SYMP_3"/>
    <property type="match status" value="1"/>
</dbReference>
<dbReference type="PANTHER" id="PTHR46154">
    <property type="match status" value="1"/>
</dbReference>
<dbReference type="Pfam" id="PF00474">
    <property type="entry name" value="SSF"/>
    <property type="match status" value="1"/>
</dbReference>
<evidence type="ECO:0000256" key="5">
    <source>
        <dbReference type="ARBA" id="ARBA00022989"/>
    </source>
</evidence>
<feature type="transmembrane region" description="Helical" evidence="8">
    <location>
        <begin position="308"/>
        <end position="329"/>
    </location>
</feature>
<dbReference type="InterPro" id="IPR031155">
    <property type="entry name" value="DUR"/>
</dbReference>
<comment type="subcellular location">
    <subcellularLocation>
        <location evidence="1">Membrane</location>
        <topology evidence="1">Multi-pass membrane protein</topology>
    </subcellularLocation>
</comment>
<evidence type="ECO:0000256" key="6">
    <source>
        <dbReference type="ARBA" id="ARBA00023136"/>
    </source>
</evidence>
<evidence type="ECO:0000256" key="4">
    <source>
        <dbReference type="ARBA" id="ARBA00022692"/>
    </source>
</evidence>
<feature type="transmembrane region" description="Helical" evidence="8">
    <location>
        <begin position="228"/>
        <end position="249"/>
    </location>
</feature>
<evidence type="ECO:0000256" key="7">
    <source>
        <dbReference type="RuleBase" id="RU362091"/>
    </source>
</evidence>
<keyword evidence="3" id="KW-0813">Transport</keyword>
<organism evidence="9 10">
    <name type="scientific">Halalkalibacter krulwichiae</name>
    <dbReference type="NCBI Taxonomy" id="199441"/>
    <lineage>
        <taxon>Bacteria</taxon>
        <taxon>Bacillati</taxon>
        <taxon>Bacillota</taxon>
        <taxon>Bacilli</taxon>
        <taxon>Bacillales</taxon>
        <taxon>Bacillaceae</taxon>
        <taxon>Halalkalibacter</taxon>
    </lineage>
</organism>
<feature type="transmembrane region" description="Helical" evidence="8">
    <location>
        <begin position="125"/>
        <end position="149"/>
    </location>
</feature>
<reference evidence="9 10" key="1">
    <citation type="submission" date="2017-04" db="EMBL/GenBank/DDBJ databases">
        <title>Bacillus krulwichiae AM31D Genome sequencing and assembly.</title>
        <authorList>
            <person name="Krulwich T.A."/>
            <person name="Anastor L."/>
            <person name="Ehrlich R."/>
            <person name="Ehrlich G.D."/>
            <person name="Janto B."/>
        </authorList>
    </citation>
    <scope>NUCLEOTIDE SEQUENCE [LARGE SCALE GENOMIC DNA]</scope>
    <source>
        <strain evidence="9 10">AM31D</strain>
    </source>
</reference>
<feature type="transmembrane region" description="Helical" evidence="8">
    <location>
        <begin position="155"/>
        <end position="174"/>
    </location>
</feature>
<comment type="similarity">
    <text evidence="2 7">Belongs to the sodium:solute symporter (SSF) (TC 2.A.21) family.</text>
</comment>
<dbReference type="Gene3D" id="1.20.1730.10">
    <property type="entry name" value="Sodium/glucose cotransporter"/>
    <property type="match status" value="1"/>
</dbReference>
<feature type="transmembrane region" description="Helical" evidence="8">
    <location>
        <begin position="393"/>
        <end position="415"/>
    </location>
</feature>
<keyword evidence="10" id="KW-1185">Reference proteome</keyword>
<accession>A0A1X9MH63</accession>
<keyword evidence="6 8" id="KW-0472">Membrane</keyword>
<dbReference type="Proteomes" id="UP000193006">
    <property type="component" value="Chromosome"/>
</dbReference>
<dbReference type="STRING" id="199441.BkAM31D_24505"/>
<dbReference type="InterPro" id="IPR038377">
    <property type="entry name" value="Na/Glc_symporter_sf"/>
</dbReference>
<feature type="transmembrane region" description="Helical" evidence="8">
    <location>
        <begin position="422"/>
        <end position="449"/>
    </location>
</feature>
<feature type="transmembrane region" description="Helical" evidence="8">
    <location>
        <begin position="45"/>
        <end position="68"/>
    </location>
</feature>